<proteinExistence type="predicted"/>
<dbReference type="GO" id="GO:0005829">
    <property type="term" value="C:cytosol"/>
    <property type="evidence" value="ECO:0007669"/>
    <property type="project" value="TreeGrafter"/>
</dbReference>
<dbReference type="GO" id="GO:0004825">
    <property type="term" value="F:methionine-tRNA ligase activity"/>
    <property type="evidence" value="ECO:0007669"/>
    <property type="project" value="InterPro"/>
</dbReference>
<dbReference type="PANTHER" id="PTHR45765:SF1">
    <property type="entry name" value="METHIONINE--TRNA LIGASE, CYTOPLASMIC"/>
    <property type="match status" value="1"/>
</dbReference>
<dbReference type="InterPro" id="IPR009080">
    <property type="entry name" value="tRNAsynth_Ia_anticodon-bd"/>
</dbReference>
<gene>
    <name evidence="2" type="ORF">FPE_LOCUS32922</name>
</gene>
<feature type="region of interest" description="Disordered" evidence="1">
    <location>
        <begin position="103"/>
        <end position="133"/>
    </location>
</feature>
<feature type="compositionally biased region" description="Basic and acidic residues" evidence="1">
    <location>
        <begin position="116"/>
        <end position="133"/>
    </location>
</feature>
<evidence type="ECO:0000256" key="1">
    <source>
        <dbReference type="SAM" id="MobiDB-lite"/>
    </source>
</evidence>
<dbReference type="GO" id="GO:0005524">
    <property type="term" value="F:ATP binding"/>
    <property type="evidence" value="ECO:0007669"/>
    <property type="project" value="InterPro"/>
</dbReference>
<organism evidence="2 3">
    <name type="scientific">Fraxinus pennsylvanica</name>
    <dbReference type="NCBI Taxonomy" id="56036"/>
    <lineage>
        <taxon>Eukaryota</taxon>
        <taxon>Viridiplantae</taxon>
        <taxon>Streptophyta</taxon>
        <taxon>Embryophyta</taxon>
        <taxon>Tracheophyta</taxon>
        <taxon>Spermatophyta</taxon>
        <taxon>Magnoliopsida</taxon>
        <taxon>eudicotyledons</taxon>
        <taxon>Gunneridae</taxon>
        <taxon>Pentapetalae</taxon>
        <taxon>asterids</taxon>
        <taxon>lamiids</taxon>
        <taxon>Lamiales</taxon>
        <taxon>Oleaceae</taxon>
        <taxon>Oleeae</taxon>
        <taxon>Fraxinus</taxon>
    </lineage>
</organism>
<evidence type="ECO:0000313" key="2">
    <source>
        <dbReference type="EMBL" id="CAI9785492.1"/>
    </source>
</evidence>
<evidence type="ECO:0000313" key="3">
    <source>
        <dbReference type="Proteomes" id="UP000834106"/>
    </source>
</evidence>
<dbReference type="InterPro" id="IPR023458">
    <property type="entry name" value="Met-tRNA_ligase_1"/>
</dbReference>
<accession>A0AAD2AC84</accession>
<dbReference type="Gene3D" id="1.10.730.10">
    <property type="entry name" value="Isoleucyl-tRNA Synthetase, Domain 1"/>
    <property type="match status" value="1"/>
</dbReference>
<dbReference type="GO" id="GO:0017101">
    <property type="term" value="C:aminoacyl-tRNA synthetase multienzyme complex"/>
    <property type="evidence" value="ECO:0007669"/>
    <property type="project" value="TreeGrafter"/>
</dbReference>
<keyword evidence="3" id="KW-1185">Reference proteome</keyword>
<dbReference type="EMBL" id="OU503056">
    <property type="protein sequence ID" value="CAI9785492.1"/>
    <property type="molecule type" value="Genomic_DNA"/>
</dbReference>
<dbReference type="PANTHER" id="PTHR45765">
    <property type="entry name" value="METHIONINE--TRNA LIGASE"/>
    <property type="match status" value="1"/>
</dbReference>
<protein>
    <recommendedName>
        <fullName evidence="4">Methionyl-tRNA synthetase</fullName>
    </recommendedName>
</protein>
<sequence length="133" mass="15110">MYESQFRKLYKEDRPSCSVVMKTSVGIVYLLTCLLEPFMPSFSLEVLKRLNLPLETQFSLSDEKSPLFRELGNVEVEFFREKFAGSQADRIVKAEAEAKKLADKLKGTNVSEPEPVEEKQPKGSIDKGENLAF</sequence>
<dbReference type="SUPFAM" id="SSF47323">
    <property type="entry name" value="Anticodon-binding domain of a subclass of class I aminoacyl-tRNA synthetases"/>
    <property type="match status" value="1"/>
</dbReference>
<evidence type="ECO:0008006" key="4">
    <source>
        <dbReference type="Google" id="ProtNLM"/>
    </source>
</evidence>
<name>A0AAD2AC84_9LAMI</name>
<reference evidence="2" key="1">
    <citation type="submission" date="2023-05" db="EMBL/GenBank/DDBJ databases">
        <authorList>
            <person name="Huff M."/>
        </authorList>
    </citation>
    <scope>NUCLEOTIDE SEQUENCE</scope>
</reference>
<dbReference type="AlphaFoldDB" id="A0AAD2AC84"/>
<dbReference type="Proteomes" id="UP000834106">
    <property type="component" value="Chromosome 21"/>
</dbReference>
<dbReference type="GO" id="GO:0006431">
    <property type="term" value="P:methionyl-tRNA aminoacylation"/>
    <property type="evidence" value="ECO:0007669"/>
    <property type="project" value="TreeGrafter"/>
</dbReference>